<dbReference type="RefSeq" id="WP_134827217.1">
    <property type="nucleotide sequence ID" value="NZ_SPDQ01000017.1"/>
</dbReference>
<evidence type="ECO:0000313" key="2">
    <source>
        <dbReference type="Proteomes" id="UP000297555"/>
    </source>
</evidence>
<proteinExistence type="predicted"/>
<gene>
    <name evidence="1" type="ORF">E4J90_16480</name>
</gene>
<accession>A0A4Y8VGN3</accession>
<dbReference type="AlphaFoldDB" id="A0A4Y8VGN3"/>
<name>A0A4Y8VGN3_9PSED</name>
<dbReference type="Proteomes" id="UP000297555">
    <property type="component" value="Unassembled WGS sequence"/>
</dbReference>
<organism evidence="1 2">
    <name type="scientific">Pseudomonas kribbensis</name>
    <dbReference type="NCBI Taxonomy" id="1628086"/>
    <lineage>
        <taxon>Bacteria</taxon>
        <taxon>Pseudomonadati</taxon>
        <taxon>Pseudomonadota</taxon>
        <taxon>Gammaproteobacteria</taxon>
        <taxon>Pseudomonadales</taxon>
        <taxon>Pseudomonadaceae</taxon>
        <taxon>Pseudomonas</taxon>
    </lineage>
</organism>
<reference evidence="1 2" key="1">
    <citation type="submission" date="2019-03" db="EMBL/GenBank/DDBJ databases">
        <title>Draft genome sequence of humic substances-degrading Pseudomonas kribbensis CHA-19 from forest soil.</title>
        <authorList>
            <person name="Kim D."/>
        </authorList>
    </citation>
    <scope>NUCLEOTIDE SEQUENCE [LARGE SCALE GENOMIC DNA]</scope>
    <source>
        <strain evidence="1 2">CHA-19</strain>
    </source>
</reference>
<dbReference type="EMBL" id="SPDQ01000017">
    <property type="protein sequence ID" value="TFH79417.1"/>
    <property type="molecule type" value="Genomic_DNA"/>
</dbReference>
<sequence>MNNESGVMVAFTRSLKVLAKMHGAFFEYYPTGGQDRSLLADTVFTNSTLYSLVEFKDTTEKFISEKQKKQRVLAVCKAIFDKNAMRNLHDSCHFIAGDDPKTSEQVMFIYRHAICNRQVFSKDAEKNLPFLAPQANTASKLFLHEYASDVFSTKPRFALSVDEFTAYLEMLVETTTNGRKKLEVCLVASSINDQNRCVSARFDNITELHNWAIDHIYPSPPGTVSKSKWHNGQDDLGL</sequence>
<comment type="caution">
    <text evidence="1">The sequence shown here is derived from an EMBL/GenBank/DDBJ whole genome shotgun (WGS) entry which is preliminary data.</text>
</comment>
<evidence type="ECO:0000313" key="1">
    <source>
        <dbReference type="EMBL" id="TFH79417.1"/>
    </source>
</evidence>
<protein>
    <submittedName>
        <fullName evidence="1">Uncharacterized protein</fullName>
    </submittedName>
</protein>
<dbReference type="OrthoDB" id="7029548at2"/>